<dbReference type="GO" id="GO:0005886">
    <property type="term" value="C:plasma membrane"/>
    <property type="evidence" value="ECO:0007669"/>
    <property type="project" value="UniProtKB-SubCell"/>
</dbReference>
<feature type="compositionally biased region" description="Polar residues" evidence="3">
    <location>
        <begin position="1"/>
        <end position="17"/>
    </location>
</feature>
<name>A0AAY5EF61_ELEEL</name>
<comment type="subcellular location">
    <subcellularLocation>
        <location evidence="1">Cell membrane</location>
        <topology evidence="1">Single-pass type II membrane protein</topology>
    </subcellularLocation>
</comment>
<evidence type="ECO:0000256" key="4">
    <source>
        <dbReference type="SAM" id="Phobius"/>
    </source>
</evidence>
<dbReference type="InterPro" id="IPR050828">
    <property type="entry name" value="C-type_lectin/matrix_domain"/>
</dbReference>
<reference evidence="6" key="3">
    <citation type="submission" date="2025-09" db="UniProtKB">
        <authorList>
            <consortium name="Ensembl"/>
        </authorList>
    </citation>
    <scope>IDENTIFICATION</scope>
</reference>
<keyword evidence="2" id="KW-0175">Coiled coil</keyword>
<dbReference type="Pfam" id="PF00059">
    <property type="entry name" value="Lectin_C"/>
    <property type="match status" value="1"/>
</dbReference>
<evidence type="ECO:0000256" key="2">
    <source>
        <dbReference type="SAM" id="Coils"/>
    </source>
</evidence>
<dbReference type="Gene3D" id="3.10.100.10">
    <property type="entry name" value="Mannose-Binding Protein A, subunit A"/>
    <property type="match status" value="1"/>
</dbReference>
<evidence type="ECO:0000313" key="7">
    <source>
        <dbReference type="Proteomes" id="UP000314983"/>
    </source>
</evidence>
<dbReference type="SUPFAM" id="SSF56436">
    <property type="entry name" value="C-type lectin-like"/>
    <property type="match status" value="2"/>
</dbReference>
<dbReference type="GeneTree" id="ENSGT01030000234575"/>
<organism evidence="6 7">
    <name type="scientific">Electrophorus electricus</name>
    <name type="common">Electric eel</name>
    <name type="synonym">Gymnotus electricus</name>
    <dbReference type="NCBI Taxonomy" id="8005"/>
    <lineage>
        <taxon>Eukaryota</taxon>
        <taxon>Metazoa</taxon>
        <taxon>Chordata</taxon>
        <taxon>Craniata</taxon>
        <taxon>Vertebrata</taxon>
        <taxon>Euteleostomi</taxon>
        <taxon>Actinopterygii</taxon>
        <taxon>Neopterygii</taxon>
        <taxon>Teleostei</taxon>
        <taxon>Ostariophysi</taxon>
        <taxon>Gymnotiformes</taxon>
        <taxon>Gymnotoidei</taxon>
        <taxon>Gymnotidae</taxon>
        <taxon>Electrophorus</taxon>
    </lineage>
</organism>
<dbReference type="SMART" id="SM00034">
    <property type="entry name" value="CLECT"/>
    <property type="match status" value="1"/>
</dbReference>
<keyword evidence="7" id="KW-1185">Reference proteome</keyword>
<reference evidence="6" key="2">
    <citation type="submission" date="2025-08" db="UniProtKB">
        <authorList>
            <consortium name="Ensembl"/>
        </authorList>
    </citation>
    <scope>IDENTIFICATION</scope>
</reference>
<feature type="coiled-coil region" evidence="2">
    <location>
        <begin position="75"/>
        <end position="102"/>
    </location>
</feature>
<feature type="transmembrane region" description="Helical" evidence="4">
    <location>
        <begin position="34"/>
        <end position="56"/>
    </location>
</feature>
<proteinExistence type="predicted"/>
<dbReference type="AlphaFoldDB" id="A0AAY5EF61"/>
<protein>
    <recommendedName>
        <fullName evidence="5">C-type lectin domain-containing protein</fullName>
    </recommendedName>
</protein>
<dbReference type="PANTHER" id="PTHR45710">
    <property type="entry name" value="C-TYPE LECTIN DOMAIN-CONTAINING PROTEIN 180"/>
    <property type="match status" value="1"/>
</dbReference>
<dbReference type="Ensembl" id="ENSEEET00000062682.1">
    <property type="protein sequence ID" value="ENSEEEP00000055605.1"/>
    <property type="gene ID" value="ENSEEEG00000025648.1"/>
</dbReference>
<evidence type="ECO:0000313" key="6">
    <source>
        <dbReference type="Ensembl" id="ENSEEEP00000055605.1"/>
    </source>
</evidence>
<dbReference type="PANTHER" id="PTHR45710:SF29">
    <property type="entry name" value="C-TYPE LECTIN DOMAIN FAMILY 9 MEMBER A-LIKE ISOFORM X1"/>
    <property type="match status" value="1"/>
</dbReference>
<evidence type="ECO:0000256" key="3">
    <source>
        <dbReference type="SAM" id="MobiDB-lite"/>
    </source>
</evidence>
<dbReference type="Proteomes" id="UP000314983">
    <property type="component" value="Chromosome 10"/>
</dbReference>
<dbReference type="InterPro" id="IPR001304">
    <property type="entry name" value="C-type_lectin-like"/>
</dbReference>
<sequence length="315" mass="36361">MSQGEAPSNICTETTGEPTAAANDPSTPYRRATICLGLLCLLLLAGLVAVCVFNIIQISKYSTLLALYTDESTAHQRLQAAKVSLERDNKELTEKRDQLNGALRFIIQFSRFPASAFCHLTDGEFHCEPCLKHWIQYGSSCYFFYTGDYNRQTWQKSREHCMKTEGDLAVIDNTEEQAFINQHTPYYNGYHGYWIGLSRTNEKQWVWPTGSVLEADRVRLGPALNHQQMAVEGKLLYQHALHQYLPFFFFFFFFWMLLNHISLLHRFWASQPEISHGNCVLSTTSNTTLKSWKVASCYTFNRWICEMRAMPWSVK</sequence>
<keyword evidence="4" id="KW-1133">Transmembrane helix</keyword>
<dbReference type="PROSITE" id="PS50041">
    <property type="entry name" value="C_TYPE_LECTIN_2"/>
    <property type="match status" value="1"/>
</dbReference>
<keyword evidence="4" id="KW-0472">Membrane</keyword>
<feature type="region of interest" description="Disordered" evidence="3">
    <location>
        <begin position="1"/>
        <end position="25"/>
    </location>
</feature>
<accession>A0AAY5EF61</accession>
<evidence type="ECO:0000256" key="1">
    <source>
        <dbReference type="ARBA" id="ARBA00004401"/>
    </source>
</evidence>
<reference evidence="6 7" key="1">
    <citation type="submission" date="2020-05" db="EMBL/GenBank/DDBJ databases">
        <title>Electrophorus electricus (electric eel) genome, fEleEle1, primary haplotype.</title>
        <authorList>
            <person name="Myers G."/>
            <person name="Meyer A."/>
            <person name="Fedrigo O."/>
            <person name="Formenti G."/>
            <person name="Rhie A."/>
            <person name="Tracey A."/>
            <person name="Sims Y."/>
            <person name="Jarvis E.D."/>
        </authorList>
    </citation>
    <scope>NUCLEOTIDE SEQUENCE [LARGE SCALE GENOMIC DNA]</scope>
</reference>
<dbReference type="InterPro" id="IPR016187">
    <property type="entry name" value="CTDL_fold"/>
</dbReference>
<feature type="domain" description="C-type lectin" evidence="5">
    <location>
        <begin position="137"/>
        <end position="306"/>
    </location>
</feature>
<evidence type="ECO:0000259" key="5">
    <source>
        <dbReference type="PROSITE" id="PS50041"/>
    </source>
</evidence>
<keyword evidence="4" id="KW-0812">Transmembrane</keyword>
<feature type="transmembrane region" description="Helical" evidence="4">
    <location>
        <begin position="244"/>
        <end position="264"/>
    </location>
</feature>
<dbReference type="InterPro" id="IPR016186">
    <property type="entry name" value="C-type_lectin-like/link_sf"/>
</dbReference>
<gene>
    <name evidence="6" type="primary">LOC113589102</name>
</gene>